<dbReference type="InterPro" id="IPR011545">
    <property type="entry name" value="DEAD/DEAH_box_helicase_dom"/>
</dbReference>
<feature type="short sequence motif" description="Q motif" evidence="6">
    <location>
        <begin position="84"/>
        <end position="112"/>
    </location>
</feature>
<keyword evidence="4 7" id="KW-0347">Helicase</keyword>
<evidence type="ECO:0000256" key="7">
    <source>
        <dbReference type="RuleBase" id="RU000492"/>
    </source>
</evidence>
<dbReference type="Proteomes" id="UP001194696">
    <property type="component" value="Unassembled WGS sequence"/>
</dbReference>
<feature type="domain" description="DEAD-box RNA helicase Q" evidence="11">
    <location>
        <begin position="84"/>
        <end position="112"/>
    </location>
</feature>
<gene>
    <name evidence="12" type="ORF">BGZ96_005752</name>
</gene>
<evidence type="ECO:0000313" key="12">
    <source>
        <dbReference type="EMBL" id="KAG0290802.1"/>
    </source>
</evidence>
<protein>
    <recommendedName>
        <fullName evidence="1">RNA helicase</fullName>
        <ecNumber evidence="1">3.6.4.13</ecNumber>
    </recommendedName>
</protein>
<keyword evidence="2 7" id="KW-0547">Nucleotide-binding</keyword>
<dbReference type="SMART" id="SM00490">
    <property type="entry name" value="HELICc"/>
    <property type="match status" value="1"/>
</dbReference>
<dbReference type="InterPro" id="IPR027417">
    <property type="entry name" value="P-loop_NTPase"/>
</dbReference>
<dbReference type="EC" id="3.6.4.13" evidence="1"/>
<evidence type="ECO:0000256" key="8">
    <source>
        <dbReference type="SAM" id="MobiDB-lite"/>
    </source>
</evidence>
<evidence type="ECO:0000259" key="10">
    <source>
        <dbReference type="PROSITE" id="PS51194"/>
    </source>
</evidence>
<dbReference type="SMART" id="SM00487">
    <property type="entry name" value="DEXDc"/>
    <property type="match status" value="1"/>
</dbReference>
<sequence>MSESIGKWVKRDPNIIPTTTTWSSEKRVYEWRSHYTKDSAPSDPALEEELFNPASRINSGIHFKSYAKMSVSVKDGPPGLVPIASFDEAGLDSVVLENVKRMEYTEPTPIQRNALPILLKNYDMMACAQTGSGKTAAFLVPTISKLVSKIFKGQLATVRPQTGRGPWKASPLVLIILPTRELAIQIFEEARRFTYKTPLRPGVIYGGAELRVQREYLLRGCDILIATPGRLKDMVERNIVSLARVRVAILDEADRMLDMGFEPQIRQIMMSSDLARDEGRQTLMFSATFPKDIQTLAREFLKEDFCRLRIGRIGGTTSLIKQNIFFVEDYEKKETVFNILLEYPPSRTLIFVETKRNADNLDDFLYNKKFPTCSIHGDRDQRERELALRAFKEGKSPILIATAVASRGLDIKDVMHVINYDLNNDIDEYVHRIGRTARAGNSGTATSFYNSNNSPLAPTLTKLLLECKQEVPDFLQSYIDPNVTFETDDFYDEEAEPAGDAGNDSGSTWGGDSTRVGGRVDSGWSTNQV</sequence>
<dbReference type="PANTHER" id="PTHR47958">
    <property type="entry name" value="ATP-DEPENDENT RNA HELICASE DBP3"/>
    <property type="match status" value="1"/>
</dbReference>
<evidence type="ECO:0000256" key="1">
    <source>
        <dbReference type="ARBA" id="ARBA00012552"/>
    </source>
</evidence>
<dbReference type="SUPFAM" id="SSF52540">
    <property type="entry name" value="P-loop containing nucleoside triphosphate hydrolases"/>
    <property type="match status" value="1"/>
</dbReference>
<dbReference type="InterPro" id="IPR014014">
    <property type="entry name" value="RNA_helicase_DEAD_Q_motif"/>
</dbReference>
<evidence type="ECO:0000256" key="6">
    <source>
        <dbReference type="PROSITE-ProRule" id="PRU00552"/>
    </source>
</evidence>
<keyword evidence="13" id="KW-1185">Reference proteome</keyword>
<dbReference type="PROSITE" id="PS51194">
    <property type="entry name" value="HELICASE_CTER"/>
    <property type="match status" value="1"/>
</dbReference>
<evidence type="ECO:0000259" key="11">
    <source>
        <dbReference type="PROSITE" id="PS51195"/>
    </source>
</evidence>
<dbReference type="PROSITE" id="PS51192">
    <property type="entry name" value="HELICASE_ATP_BIND_1"/>
    <property type="match status" value="1"/>
</dbReference>
<feature type="domain" description="Helicase C-terminal" evidence="10">
    <location>
        <begin position="319"/>
        <end position="479"/>
    </location>
</feature>
<keyword evidence="3 7" id="KW-0378">Hydrolase</keyword>
<evidence type="ECO:0000259" key="9">
    <source>
        <dbReference type="PROSITE" id="PS51192"/>
    </source>
</evidence>
<dbReference type="InterPro" id="IPR001650">
    <property type="entry name" value="Helicase_C-like"/>
</dbReference>
<comment type="similarity">
    <text evidence="7">Belongs to the DEAD box helicase family.</text>
</comment>
<dbReference type="Gene3D" id="3.40.50.300">
    <property type="entry name" value="P-loop containing nucleotide triphosphate hydrolases"/>
    <property type="match status" value="2"/>
</dbReference>
<dbReference type="InterPro" id="IPR000629">
    <property type="entry name" value="RNA-helicase_DEAD-box_CS"/>
</dbReference>
<proteinExistence type="inferred from homology"/>
<organism evidence="12 13">
    <name type="scientific">Linnemannia gamsii</name>
    <dbReference type="NCBI Taxonomy" id="64522"/>
    <lineage>
        <taxon>Eukaryota</taxon>
        <taxon>Fungi</taxon>
        <taxon>Fungi incertae sedis</taxon>
        <taxon>Mucoromycota</taxon>
        <taxon>Mortierellomycotina</taxon>
        <taxon>Mortierellomycetes</taxon>
        <taxon>Mortierellales</taxon>
        <taxon>Mortierellaceae</taxon>
        <taxon>Linnemannia</taxon>
    </lineage>
</organism>
<dbReference type="CDD" id="cd18787">
    <property type="entry name" value="SF2_C_DEAD"/>
    <property type="match status" value="1"/>
</dbReference>
<evidence type="ECO:0000256" key="4">
    <source>
        <dbReference type="ARBA" id="ARBA00022806"/>
    </source>
</evidence>
<reference evidence="12 13" key="1">
    <citation type="journal article" date="2020" name="Fungal Divers.">
        <title>Resolving the Mortierellaceae phylogeny through synthesis of multi-gene phylogenetics and phylogenomics.</title>
        <authorList>
            <person name="Vandepol N."/>
            <person name="Liber J."/>
            <person name="Desiro A."/>
            <person name="Na H."/>
            <person name="Kennedy M."/>
            <person name="Barry K."/>
            <person name="Grigoriev I.V."/>
            <person name="Miller A.N."/>
            <person name="O'Donnell K."/>
            <person name="Stajich J.E."/>
            <person name="Bonito G."/>
        </authorList>
    </citation>
    <scope>NUCLEOTIDE SEQUENCE [LARGE SCALE GENOMIC DNA]</scope>
    <source>
        <strain evidence="12 13">AD045</strain>
    </source>
</reference>
<evidence type="ECO:0000256" key="3">
    <source>
        <dbReference type="ARBA" id="ARBA00022801"/>
    </source>
</evidence>
<dbReference type="PROSITE" id="PS51195">
    <property type="entry name" value="Q_MOTIF"/>
    <property type="match status" value="1"/>
</dbReference>
<dbReference type="Pfam" id="PF00271">
    <property type="entry name" value="Helicase_C"/>
    <property type="match status" value="1"/>
</dbReference>
<dbReference type="Pfam" id="PF00270">
    <property type="entry name" value="DEAD"/>
    <property type="match status" value="1"/>
</dbReference>
<dbReference type="EMBL" id="JAAAIM010000273">
    <property type="protein sequence ID" value="KAG0290802.1"/>
    <property type="molecule type" value="Genomic_DNA"/>
</dbReference>
<dbReference type="InterPro" id="IPR014001">
    <property type="entry name" value="Helicase_ATP-bd"/>
</dbReference>
<comment type="caution">
    <text evidence="12">The sequence shown here is derived from an EMBL/GenBank/DDBJ whole genome shotgun (WGS) entry which is preliminary data.</text>
</comment>
<keyword evidence="5 7" id="KW-0067">ATP-binding</keyword>
<evidence type="ECO:0000313" key="13">
    <source>
        <dbReference type="Proteomes" id="UP001194696"/>
    </source>
</evidence>
<evidence type="ECO:0000256" key="5">
    <source>
        <dbReference type="ARBA" id="ARBA00022840"/>
    </source>
</evidence>
<evidence type="ECO:0000256" key="2">
    <source>
        <dbReference type="ARBA" id="ARBA00022741"/>
    </source>
</evidence>
<name>A0ABQ7K4M4_9FUNG</name>
<accession>A0ABQ7K4M4</accession>
<dbReference type="PROSITE" id="PS00039">
    <property type="entry name" value="DEAD_ATP_HELICASE"/>
    <property type="match status" value="1"/>
</dbReference>
<feature type="domain" description="Helicase ATP-binding" evidence="9">
    <location>
        <begin position="115"/>
        <end position="307"/>
    </location>
</feature>
<feature type="region of interest" description="Disordered" evidence="8">
    <location>
        <begin position="494"/>
        <end position="529"/>
    </location>
</feature>